<dbReference type="SUPFAM" id="SSF46689">
    <property type="entry name" value="Homeodomain-like"/>
    <property type="match status" value="2"/>
</dbReference>
<evidence type="ECO:0000256" key="1">
    <source>
        <dbReference type="ARBA" id="ARBA00023015"/>
    </source>
</evidence>
<dbReference type="GO" id="GO:0043565">
    <property type="term" value="F:sequence-specific DNA binding"/>
    <property type="evidence" value="ECO:0007669"/>
    <property type="project" value="InterPro"/>
</dbReference>
<evidence type="ECO:0000259" key="4">
    <source>
        <dbReference type="PROSITE" id="PS01124"/>
    </source>
</evidence>
<dbReference type="Proteomes" id="UP000320811">
    <property type="component" value="Unassembled WGS sequence"/>
</dbReference>
<evidence type="ECO:0000313" key="5">
    <source>
        <dbReference type="EMBL" id="TWF45421.1"/>
    </source>
</evidence>
<reference evidence="5 6" key="1">
    <citation type="submission" date="2019-06" db="EMBL/GenBank/DDBJ databases">
        <title>Sorghum-associated microbial communities from plants grown in Nebraska, USA.</title>
        <authorList>
            <person name="Schachtman D."/>
        </authorList>
    </citation>
    <scope>NUCLEOTIDE SEQUENCE [LARGE SCALE GENOMIC DNA]</scope>
    <source>
        <strain evidence="5 6">1209</strain>
    </source>
</reference>
<organism evidence="5 6">
    <name type="scientific">Chitinophaga polysaccharea</name>
    <dbReference type="NCBI Taxonomy" id="1293035"/>
    <lineage>
        <taxon>Bacteria</taxon>
        <taxon>Pseudomonadati</taxon>
        <taxon>Bacteroidota</taxon>
        <taxon>Chitinophagia</taxon>
        <taxon>Chitinophagales</taxon>
        <taxon>Chitinophagaceae</taxon>
        <taxon>Chitinophaga</taxon>
    </lineage>
</organism>
<evidence type="ECO:0000313" key="6">
    <source>
        <dbReference type="Proteomes" id="UP000320811"/>
    </source>
</evidence>
<feature type="domain" description="HTH araC/xylS-type" evidence="4">
    <location>
        <begin position="14"/>
        <end position="111"/>
    </location>
</feature>
<dbReference type="RefSeq" id="WP_222429000.1">
    <property type="nucleotide sequence ID" value="NZ_VIWO01000001.1"/>
</dbReference>
<keyword evidence="6" id="KW-1185">Reference proteome</keyword>
<dbReference type="Gene3D" id="1.10.10.60">
    <property type="entry name" value="Homeodomain-like"/>
    <property type="match status" value="2"/>
</dbReference>
<evidence type="ECO:0000256" key="3">
    <source>
        <dbReference type="ARBA" id="ARBA00023163"/>
    </source>
</evidence>
<dbReference type="EMBL" id="VIWO01000001">
    <property type="protein sequence ID" value="TWF45421.1"/>
    <property type="molecule type" value="Genomic_DNA"/>
</dbReference>
<accession>A0A561Q4X7</accession>
<dbReference type="GO" id="GO:0003700">
    <property type="term" value="F:DNA-binding transcription factor activity"/>
    <property type="evidence" value="ECO:0007669"/>
    <property type="project" value="InterPro"/>
</dbReference>
<sequence>MEQYEKIYLYKRVVSAKLFIDKFYADSIDLDDIADQANFSKFHFIRLFKSIYGLTPKNYLIHLRIEKAKELLREGHSILATGLMVGLESPTSFAGMFKKITGQTPSHFQKSETIRKNKINEHPLQFIPNCFAETHGWKK</sequence>
<gene>
    <name evidence="5" type="ORF">FHW36_1011351</name>
</gene>
<dbReference type="InterPro" id="IPR009057">
    <property type="entry name" value="Homeodomain-like_sf"/>
</dbReference>
<dbReference type="InterPro" id="IPR018060">
    <property type="entry name" value="HTH_AraC"/>
</dbReference>
<keyword evidence="2 5" id="KW-0238">DNA-binding</keyword>
<dbReference type="PANTHER" id="PTHR43280:SF2">
    <property type="entry name" value="HTH-TYPE TRANSCRIPTIONAL REGULATOR EXSA"/>
    <property type="match status" value="1"/>
</dbReference>
<evidence type="ECO:0000256" key="2">
    <source>
        <dbReference type="ARBA" id="ARBA00023125"/>
    </source>
</evidence>
<protein>
    <submittedName>
        <fullName evidence="5">AraC-like DNA-binding protein</fullName>
    </submittedName>
</protein>
<dbReference type="InterPro" id="IPR018062">
    <property type="entry name" value="HTH_AraC-typ_CS"/>
</dbReference>
<name>A0A561Q4X7_9BACT</name>
<dbReference type="Pfam" id="PF12833">
    <property type="entry name" value="HTH_18"/>
    <property type="match status" value="1"/>
</dbReference>
<dbReference type="AlphaFoldDB" id="A0A561Q4X7"/>
<keyword evidence="1" id="KW-0805">Transcription regulation</keyword>
<keyword evidence="3" id="KW-0804">Transcription</keyword>
<dbReference type="PANTHER" id="PTHR43280">
    <property type="entry name" value="ARAC-FAMILY TRANSCRIPTIONAL REGULATOR"/>
    <property type="match status" value="1"/>
</dbReference>
<comment type="caution">
    <text evidence="5">The sequence shown here is derived from an EMBL/GenBank/DDBJ whole genome shotgun (WGS) entry which is preliminary data.</text>
</comment>
<dbReference type="PROSITE" id="PS00041">
    <property type="entry name" value="HTH_ARAC_FAMILY_1"/>
    <property type="match status" value="1"/>
</dbReference>
<dbReference type="SMART" id="SM00342">
    <property type="entry name" value="HTH_ARAC"/>
    <property type="match status" value="1"/>
</dbReference>
<dbReference type="PROSITE" id="PS01124">
    <property type="entry name" value="HTH_ARAC_FAMILY_2"/>
    <property type="match status" value="1"/>
</dbReference>
<proteinExistence type="predicted"/>